<comment type="caution">
    <text evidence="5">The sequence shown here is derived from an EMBL/GenBank/DDBJ whole genome shotgun (WGS) entry which is preliminary data.</text>
</comment>
<keyword evidence="3" id="KW-0489">Methyltransferase</keyword>
<dbReference type="InterPro" id="IPR030384">
    <property type="entry name" value="MeTrfase_SMT"/>
</dbReference>
<dbReference type="Pfam" id="PF08498">
    <property type="entry name" value="Sterol_MT_C"/>
    <property type="match status" value="1"/>
</dbReference>
<evidence type="ECO:0000256" key="1">
    <source>
        <dbReference type="ARBA" id="ARBA00022679"/>
    </source>
</evidence>
<protein>
    <recommendedName>
        <fullName evidence="4">SAM-dependent methyltransferase Erg6/SMT-type domain-containing protein</fullName>
    </recommendedName>
</protein>
<dbReference type="EMBL" id="JABMIG020000310">
    <property type="protein sequence ID" value="KAL3781648.1"/>
    <property type="molecule type" value="Genomic_DNA"/>
</dbReference>
<reference evidence="5 6" key="1">
    <citation type="journal article" date="2020" name="G3 (Bethesda)">
        <title>Improved Reference Genome for Cyclotella cryptica CCMP332, a Model for Cell Wall Morphogenesis, Salinity Adaptation, and Lipid Production in Diatoms (Bacillariophyta).</title>
        <authorList>
            <person name="Roberts W.R."/>
            <person name="Downey K.M."/>
            <person name="Ruck E.C."/>
            <person name="Traller J.C."/>
            <person name="Alverson A.J."/>
        </authorList>
    </citation>
    <scope>NUCLEOTIDE SEQUENCE [LARGE SCALE GENOMIC DNA]</scope>
    <source>
        <strain evidence="5 6">CCMP332</strain>
    </source>
</reference>
<evidence type="ECO:0000259" key="4">
    <source>
        <dbReference type="PROSITE" id="PS51685"/>
    </source>
</evidence>
<feature type="domain" description="SAM-dependent methyltransferase Erg6/SMT-type" evidence="4">
    <location>
        <begin position="181"/>
        <end position="467"/>
    </location>
</feature>
<dbReference type="CDD" id="cd02440">
    <property type="entry name" value="AdoMet_MTases"/>
    <property type="match status" value="1"/>
</dbReference>
<dbReference type="Proteomes" id="UP001516023">
    <property type="component" value="Unassembled WGS sequence"/>
</dbReference>
<dbReference type="GO" id="GO:0032259">
    <property type="term" value="P:methylation"/>
    <property type="evidence" value="ECO:0007669"/>
    <property type="project" value="UniProtKB-KW"/>
</dbReference>
<keyword evidence="3" id="KW-0949">S-adenosyl-L-methionine</keyword>
<dbReference type="PROSITE" id="PS51685">
    <property type="entry name" value="SAM_MT_ERG6_SMT"/>
    <property type="match status" value="1"/>
</dbReference>
<sequence length="467" mass="52112">MGSEAQEHNRDLGDQRAITQERAMSQESRCVLKLRSMHAGFCKSKFQSYVWASYHPKYLHCSTLPKQSFSQSAGHPVILGAIAILILSYTQSSLAFSQPSNVTCTTRLSEPSMMRHLCCRIGFGLERWRRFQLCVMNICLRVQGGKRVRRVPATVSKKGQGVPKMIMINARTVWCFMIKSSNDLHINLLLCSVMKSFHFAPRKKGESFHESIIRAEHYVALRANIQPGSKVLDVGCGVGGPMRNIHQLSGADITGVTINQYQVRVGNQYCAQKGFGDKCRIFQGDFQNLPGQFDEKPLMPPTCHSPDRRTCFRGINHCLKRRFVCGHRLGALPAYDAENPNHIRIKEGIEVGNGLPTLATIKIIVDDLESAGFEVVDVFDANQGVHSEYEIPWYYTLNGSFTLNGFRMTRLGRSCTHALVSCLEFLKIAPKGSARVSALLNAAALDLVEGGRKGIFTPCLFILARKK</sequence>
<name>A0ABD3P168_9STRA</name>
<dbReference type="AlphaFoldDB" id="A0ABD3P168"/>
<dbReference type="PANTHER" id="PTHR44068:SF1">
    <property type="entry name" value="HYPOTHETICAL LOC100005854"/>
    <property type="match status" value="1"/>
</dbReference>
<proteinExistence type="inferred from homology"/>
<accession>A0ABD3P168</accession>
<comment type="similarity">
    <text evidence="2 3">Belongs to the class I-like SAM-binding methyltransferase superfamily. Erg6/SMT family.</text>
</comment>
<dbReference type="InterPro" id="IPR050447">
    <property type="entry name" value="Erg6_SMT_methyltransf"/>
</dbReference>
<keyword evidence="1 3" id="KW-0808">Transferase</keyword>
<dbReference type="InterPro" id="IPR013705">
    <property type="entry name" value="Sterol_MeTrfase_C"/>
</dbReference>
<organism evidence="5 6">
    <name type="scientific">Cyclotella cryptica</name>
    <dbReference type="NCBI Taxonomy" id="29204"/>
    <lineage>
        <taxon>Eukaryota</taxon>
        <taxon>Sar</taxon>
        <taxon>Stramenopiles</taxon>
        <taxon>Ochrophyta</taxon>
        <taxon>Bacillariophyta</taxon>
        <taxon>Coscinodiscophyceae</taxon>
        <taxon>Thalassiosirophycidae</taxon>
        <taxon>Stephanodiscales</taxon>
        <taxon>Stephanodiscaceae</taxon>
        <taxon>Cyclotella</taxon>
    </lineage>
</organism>
<evidence type="ECO:0000256" key="2">
    <source>
        <dbReference type="ARBA" id="ARBA00038188"/>
    </source>
</evidence>
<dbReference type="Gene3D" id="3.40.50.150">
    <property type="entry name" value="Vaccinia Virus protein VP39"/>
    <property type="match status" value="1"/>
</dbReference>
<gene>
    <name evidence="5" type="ORF">HJC23_008551</name>
</gene>
<dbReference type="SUPFAM" id="SSF53335">
    <property type="entry name" value="S-adenosyl-L-methionine-dependent methyltransferases"/>
    <property type="match status" value="1"/>
</dbReference>
<dbReference type="GO" id="GO:0008168">
    <property type="term" value="F:methyltransferase activity"/>
    <property type="evidence" value="ECO:0007669"/>
    <property type="project" value="UniProtKB-KW"/>
</dbReference>
<dbReference type="Pfam" id="PF02353">
    <property type="entry name" value="CMAS"/>
    <property type="match status" value="1"/>
</dbReference>
<evidence type="ECO:0000256" key="3">
    <source>
        <dbReference type="PROSITE-ProRule" id="PRU01022"/>
    </source>
</evidence>
<evidence type="ECO:0000313" key="6">
    <source>
        <dbReference type="Proteomes" id="UP001516023"/>
    </source>
</evidence>
<keyword evidence="6" id="KW-1185">Reference proteome</keyword>
<dbReference type="PANTHER" id="PTHR44068">
    <property type="entry name" value="ZGC:194242"/>
    <property type="match status" value="1"/>
</dbReference>
<dbReference type="InterPro" id="IPR029063">
    <property type="entry name" value="SAM-dependent_MTases_sf"/>
</dbReference>
<evidence type="ECO:0000313" key="5">
    <source>
        <dbReference type="EMBL" id="KAL3781648.1"/>
    </source>
</evidence>